<dbReference type="NCBIfam" id="TIGR02569">
    <property type="entry name" value="TIGR02569_actnb"/>
    <property type="match status" value="1"/>
</dbReference>
<keyword evidence="2" id="KW-1185">Reference proteome</keyword>
<reference evidence="1 2" key="1">
    <citation type="submission" date="2017-06" db="EMBL/GenBank/DDBJ databases">
        <authorList>
            <person name="Kim H.J."/>
            <person name="Triplett B.A."/>
        </authorList>
    </citation>
    <scope>NUCLEOTIDE SEQUENCE [LARGE SCALE GENOMIC DNA]</scope>
    <source>
        <strain evidence="1 2">DSM 45207</strain>
    </source>
</reference>
<evidence type="ECO:0000313" key="2">
    <source>
        <dbReference type="Proteomes" id="UP000198348"/>
    </source>
</evidence>
<dbReference type="InterPro" id="IPR011009">
    <property type="entry name" value="Kinase-like_dom_sf"/>
</dbReference>
<evidence type="ECO:0000313" key="1">
    <source>
        <dbReference type="EMBL" id="SNR39433.1"/>
    </source>
</evidence>
<gene>
    <name evidence="1" type="ORF">SAMN06265360_104224</name>
</gene>
<dbReference type="RefSeq" id="WP_089300295.1">
    <property type="nucleotide sequence ID" value="NZ_FZNW01000004.1"/>
</dbReference>
<protein>
    <submittedName>
        <fullName evidence="1">TIGR02569 family protein</fullName>
    </submittedName>
</protein>
<name>A0A238VZW8_9PSEU</name>
<accession>A0A238VZW8</accession>
<dbReference type="AlphaFoldDB" id="A0A238VZW8"/>
<dbReference type="EMBL" id="FZNW01000004">
    <property type="protein sequence ID" value="SNR39433.1"/>
    <property type="molecule type" value="Genomic_DNA"/>
</dbReference>
<proteinExistence type="predicted"/>
<sequence length="277" mass="30318">MREQPSQDRVEPFARPARHICSAFGADPDSLEFAGGDGTWRSGSIVLRSVVDQLESTWVARALNSVDIPGVRIARPLRATDGRQIIGGWVAYRDIADEPGEVRRPRLDEVVLTSVKLHRALTGVPRPEFLRRRAGVWARADRMAWGEEEAELAEGAGGRWFEILAASARPVTLPDQLVHADLYRSLRWVDGAGPVVLDFRPFYRPAEWATALVVVDAIAEGAAGVGLAQGWSHLPEWPQMLLRAVLFRLATHALDPVSGQSTLDGLRSAAGIVSELV</sequence>
<dbReference type="Proteomes" id="UP000198348">
    <property type="component" value="Unassembled WGS sequence"/>
</dbReference>
<dbReference type="InterPro" id="IPR013402">
    <property type="entry name" value="CHP02569"/>
</dbReference>
<dbReference type="SUPFAM" id="SSF56112">
    <property type="entry name" value="Protein kinase-like (PK-like)"/>
    <property type="match status" value="1"/>
</dbReference>
<dbReference type="OrthoDB" id="4427130at2"/>
<organism evidence="1 2">
    <name type="scientific">Haloechinothrix alba</name>
    <dbReference type="NCBI Taxonomy" id="664784"/>
    <lineage>
        <taxon>Bacteria</taxon>
        <taxon>Bacillati</taxon>
        <taxon>Actinomycetota</taxon>
        <taxon>Actinomycetes</taxon>
        <taxon>Pseudonocardiales</taxon>
        <taxon>Pseudonocardiaceae</taxon>
        <taxon>Haloechinothrix</taxon>
    </lineage>
</organism>